<dbReference type="RefSeq" id="WP_085418184.1">
    <property type="nucleotide sequence ID" value="NZ_CP091509.1"/>
</dbReference>
<evidence type="ECO:0000313" key="3">
    <source>
        <dbReference type="Proteomes" id="UP000193346"/>
    </source>
</evidence>
<proteinExistence type="predicted"/>
<keyword evidence="3" id="KW-1185">Reference proteome</keyword>
<sequence length="286" mass="32897">MMRLWFLGSLLLALNAFAASAPLPEKLLQQIGAEQQRVAAAIKHASTGQADKLYVSHRQNMENFIGRLSESEHDVLMNYLDKYFIYNEKIHEYKPTAAIVARQKRLAKYDLEYWDVGEGLADIRTIPKYYKERFSKKVSPVYRDYIELLAEHDKELVFNDAAIAIPWSQLGKRTADWENYLTKYPTGPEKRSARCAHLIYQEAFLVGADNTGITHDDAGQKLTKEVKNAWRQFSRAYPKSATTALIAQIQKAPPYNKRAHDILEKQHKKQGITETVKSNCWQQVSF</sequence>
<feature type="signal peptide" evidence="1">
    <location>
        <begin position="1"/>
        <end position="18"/>
    </location>
</feature>
<organism evidence="2 3">
    <name type="scientific">Neisseria dumasiana</name>
    <dbReference type="NCBI Taxonomy" id="1931275"/>
    <lineage>
        <taxon>Bacteria</taxon>
        <taxon>Pseudomonadati</taxon>
        <taxon>Pseudomonadota</taxon>
        <taxon>Betaproteobacteria</taxon>
        <taxon>Neisseriales</taxon>
        <taxon>Neisseriaceae</taxon>
        <taxon>Neisseria</taxon>
    </lineage>
</organism>
<gene>
    <name evidence="2" type="ORF">BV913_04730</name>
</gene>
<reference evidence="2 3" key="1">
    <citation type="submission" date="2017-01" db="EMBL/GenBank/DDBJ databases">
        <authorList>
            <person name="Wolfgang W.J."/>
            <person name="Cole J."/>
            <person name="Wroblewski D."/>
            <person name="Mcginnis J."/>
            <person name="Musser K.A."/>
        </authorList>
    </citation>
    <scope>NUCLEOTIDE SEQUENCE [LARGE SCALE GENOMIC DNA]</scope>
    <source>
        <strain evidence="2 3">93087</strain>
    </source>
</reference>
<comment type="caution">
    <text evidence="2">The sequence shown here is derived from an EMBL/GenBank/DDBJ whole genome shotgun (WGS) entry which is preliminary data.</text>
</comment>
<evidence type="ECO:0000313" key="2">
    <source>
        <dbReference type="EMBL" id="OSI35513.1"/>
    </source>
</evidence>
<feature type="chain" id="PRO_5046836904" description="Outer membrane protein assembly factor BamD" evidence="1">
    <location>
        <begin position="19"/>
        <end position="286"/>
    </location>
</feature>
<protein>
    <recommendedName>
        <fullName evidence="4">Outer membrane protein assembly factor BamD</fullName>
    </recommendedName>
</protein>
<dbReference type="EMBL" id="MTAC01000009">
    <property type="protein sequence ID" value="OSI35513.1"/>
    <property type="molecule type" value="Genomic_DNA"/>
</dbReference>
<accession>A0ABX3WP30</accession>
<keyword evidence="1" id="KW-0732">Signal</keyword>
<evidence type="ECO:0000256" key="1">
    <source>
        <dbReference type="SAM" id="SignalP"/>
    </source>
</evidence>
<dbReference type="Proteomes" id="UP000193346">
    <property type="component" value="Unassembled WGS sequence"/>
</dbReference>
<name>A0ABX3WP30_9NEIS</name>
<evidence type="ECO:0008006" key="4">
    <source>
        <dbReference type="Google" id="ProtNLM"/>
    </source>
</evidence>